<keyword evidence="3" id="KW-1185">Reference proteome</keyword>
<feature type="domain" description="DUF2148" evidence="1">
    <location>
        <begin position="108"/>
        <end position="175"/>
    </location>
</feature>
<sequence length="176" mass="18299">MLTINPESKSEWVERAAELLCAAARTAPKGRGRDLLVTAVVSGVELGRMADTMRMIAERDQVGFFARDAGNLALASALVLIGTRMEPLGLPHCGYCGFADCAAMQAAGATCAFATGDLGIAVGSAVSRAADLRLDNRVMYSAGKAAIEMGLLGEGVRIAYAIPLSVSGKSPFFDRG</sequence>
<protein>
    <submittedName>
        <fullName evidence="2">Ferredoxin</fullName>
    </submittedName>
</protein>
<dbReference type="Pfam" id="PF09918">
    <property type="entry name" value="DUF2148"/>
    <property type="match status" value="1"/>
</dbReference>
<evidence type="ECO:0000313" key="2">
    <source>
        <dbReference type="EMBL" id="TRO82776.1"/>
    </source>
</evidence>
<dbReference type="AlphaFoldDB" id="A0A550JHW0"/>
<accession>A0A550JHW0</accession>
<dbReference type="Proteomes" id="UP000317155">
    <property type="component" value="Unassembled WGS sequence"/>
</dbReference>
<name>A0A550JHW0_9BACT</name>
<evidence type="ECO:0000313" key="3">
    <source>
        <dbReference type="Proteomes" id="UP000317155"/>
    </source>
</evidence>
<dbReference type="RefSeq" id="WP_092057069.1">
    <property type="nucleotide sequence ID" value="NZ_FOJJ01000023.1"/>
</dbReference>
<evidence type="ECO:0000259" key="1">
    <source>
        <dbReference type="Pfam" id="PF09918"/>
    </source>
</evidence>
<proteinExistence type="predicted"/>
<organism evidence="2 3">
    <name type="scientific">Trichloromonas acetexigens</name>
    <dbReference type="NCBI Taxonomy" id="38815"/>
    <lineage>
        <taxon>Bacteria</taxon>
        <taxon>Pseudomonadati</taxon>
        <taxon>Thermodesulfobacteriota</taxon>
        <taxon>Desulfuromonadia</taxon>
        <taxon>Desulfuromonadales</taxon>
        <taxon>Trichloromonadaceae</taxon>
        <taxon>Trichloromonas</taxon>
    </lineage>
</organism>
<dbReference type="InterPro" id="IPR019224">
    <property type="entry name" value="DUF2148"/>
</dbReference>
<dbReference type="PANTHER" id="PTHR40101">
    <property type="entry name" value="CONSERVED PROTEIN"/>
    <property type="match status" value="1"/>
</dbReference>
<dbReference type="OrthoDB" id="5505478at2"/>
<dbReference type="EMBL" id="VJVV01000003">
    <property type="protein sequence ID" value="TRO82776.1"/>
    <property type="molecule type" value="Genomic_DNA"/>
</dbReference>
<reference evidence="2 3" key="1">
    <citation type="submission" date="2019-07" db="EMBL/GenBank/DDBJ databases">
        <title>Insights of Desulfuromonas acetexigens electromicrobiology.</title>
        <authorList>
            <person name="Katuri K."/>
            <person name="Sapireddy V."/>
            <person name="Shaw D.R."/>
            <person name="Saikaly P."/>
        </authorList>
    </citation>
    <scope>NUCLEOTIDE SEQUENCE [LARGE SCALE GENOMIC DNA]</scope>
    <source>
        <strain evidence="2 3">2873</strain>
    </source>
</reference>
<comment type="caution">
    <text evidence="2">The sequence shown here is derived from an EMBL/GenBank/DDBJ whole genome shotgun (WGS) entry which is preliminary data.</text>
</comment>
<dbReference type="PANTHER" id="PTHR40101:SF1">
    <property type="entry name" value="4FE-4S DOMAIN-CONTAINING PROTEIN"/>
    <property type="match status" value="1"/>
</dbReference>
<gene>
    <name evidence="2" type="ORF">FL622_06270</name>
</gene>